<evidence type="ECO:0000256" key="2">
    <source>
        <dbReference type="ARBA" id="ARBA00022771"/>
    </source>
</evidence>
<reference evidence="7 8" key="1">
    <citation type="journal article" date="2018" name="Proc. Natl. Acad. Sci. U.S.A.">
        <title>Draft genome sequence of Camellia sinensis var. sinensis provides insights into the evolution of the tea genome and tea quality.</title>
        <authorList>
            <person name="Wei C."/>
            <person name="Yang H."/>
            <person name="Wang S."/>
            <person name="Zhao J."/>
            <person name="Liu C."/>
            <person name="Gao L."/>
            <person name="Xia E."/>
            <person name="Lu Y."/>
            <person name="Tai Y."/>
            <person name="She G."/>
            <person name="Sun J."/>
            <person name="Cao H."/>
            <person name="Tong W."/>
            <person name="Gao Q."/>
            <person name="Li Y."/>
            <person name="Deng W."/>
            <person name="Jiang X."/>
            <person name="Wang W."/>
            <person name="Chen Q."/>
            <person name="Zhang S."/>
            <person name="Li H."/>
            <person name="Wu J."/>
            <person name="Wang P."/>
            <person name="Li P."/>
            <person name="Shi C."/>
            <person name="Zheng F."/>
            <person name="Jian J."/>
            <person name="Huang B."/>
            <person name="Shan D."/>
            <person name="Shi M."/>
            <person name="Fang C."/>
            <person name="Yue Y."/>
            <person name="Li F."/>
            <person name="Li D."/>
            <person name="Wei S."/>
            <person name="Han B."/>
            <person name="Jiang C."/>
            <person name="Yin Y."/>
            <person name="Xia T."/>
            <person name="Zhang Z."/>
            <person name="Bennetzen J.L."/>
            <person name="Zhao S."/>
            <person name="Wan X."/>
        </authorList>
    </citation>
    <scope>NUCLEOTIDE SEQUENCE [LARGE SCALE GENOMIC DNA]</scope>
    <source>
        <strain evidence="8">cv. Shuchazao</strain>
        <tissue evidence="7">Leaf</tissue>
    </source>
</reference>
<dbReference type="STRING" id="542762.A0A4S4EIS3"/>
<sequence>MKRCELCKLTARMYCDSDQADLCWDCDAKVHSANFLVARHSRSLLCHVCQSPTPWNASGAKLGPTVSVCEACVGGCEGVKESRAPEEESEGGNDADLDTDDEYDDDDDDGDEDEGEDDEGVSGDDVDGDNQVVPWSSTPPPPPSSSSSSEDSSSRFCNSDGAVSLKRLRVNAADLLSNDDHGCSSCHRNTSSAAVLSARDREAGFGHSLRPLKRLRDEANRSNQSAGVQLEPAGSRTAGIVESLKRLHQEDLSSGYNASAAIVGICKLSQNPGTVDLDSAKSA</sequence>
<dbReference type="SMART" id="SM00336">
    <property type="entry name" value="BBOX"/>
    <property type="match status" value="1"/>
</dbReference>
<protein>
    <recommendedName>
        <fullName evidence="6">B box-type domain-containing protein</fullName>
    </recommendedName>
</protein>
<keyword evidence="1" id="KW-0479">Metal-binding</keyword>
<accession>A0A4S4EIS3</accession>
<evidence type="ECO:0000256" key="5">
    <source>
        <dbReference type="SAM" id="MobiDB-lite"/>
    </source>
</evidence>
<name>A0A4S4EIS3_CAMSN</name>
<keyword evidence="3" id="KW-0862">Zinc</keyword>
<dbReference type="EMBL" id="SDRB02004376">
    <property type="protein sequence ID" value="THG15954.1"/>
    <property type="molecule type" value="Genomic_DNA"/>
</dbReference>
<dbReference type="InterPro" id="IPR049808">
    <property type="entry name" value="CONSTANS-like_Bbox1"/>
</dbReference>
<dbReference type="InterPro" id="IPR000315">
    <property type="entry name" value="Znf_B-box"/>
</dbReference>
<proteinExistence type="predicted"/>
<dbReference type="CDD" id="cd19821">
    <property type="entry name" value="Bbox1_BBX-like"/>
    <property type="match status" value="1"/>
</dbReference>
<evidence type="ECO:0000313" key="8">
    <source>
        <dbReference type="Proteomes" id="UP000306102"/>
    </source>
</evidence>
<dbReference type="GO" id="GO:0008270">
    <property type="term" value="F:zinc ion binding"/>
    <property type="evidence" value="ECO:0007669"/>
    <property type="project" value="UniProtKB-KW"/>
</dbReference>
<dbReference type="Proteomes" id="UP000306102">
    <property type="component" value="Unassembled WGS sequence"/>
</dbReference>
<evidence type="ECO:0000259" key="6">
    <source>
        <dbReference type="PROSITE" id="PS50119"/>
    </source>
</evidence>
<evidence type="ECO:0000256" key="3">
    <source>
        <dbReference type="ARBA" id="ARBA00022833"/>
    </source>
</evidence>
<dbReference type="PROSITE" id="PS50119">
    <property type="entry name" value="ZF_BBOX"/>
    <property type="match status" value="1"/>
</dbReference>
<feature type="region of interest" description="Disordered" evidence="5">
    <location>
        <begin position="80"/>
        <end position="158"/>
    </location>
</feature>
<feature type="compositionally biased region" description="Acidic residues" evidence="5">
    <location>
        <begin position="87"/>
        <end position="128"/>
    </location>
</feature>
<evidence type="ECO:0000256" key="1">
    <source>
        <dbReference type="ARBA" id="ARBA00022723"/>
    </source>
</evidence>
<keyword evidence="2 4" id="KW-0863">Zinc-finger</keyword>
<dbReference type="AlphaFoldDB" id="A0A4S4EIS3"/>
<evidence type="ECO:0000313" key="7">
    <source>
        <dbReference type="EMBL" id="THG15954.1"/>
    </source>
</evidence>
<feature type="domain" description="B box-type" evidence="6">
    <location>
        <begin position="1"/>
        <end position="45"/>
    </location>
</feature>
<dbReference type="PANTHER" id="PTHR31717">
    <property type="entry name" value="ZINC FINGER PROTEIN CONSTANS-LIKE 10"/>
    <property type="match status" value="1"/>
</dbReference>
<comment type="caution">
    <text evidence="7">The sequence shown here is derived from an EMBL/GenBank/DDBJ whole genome shotgun (WGS) entry which is preliminary data.</text>
</comment>
<evidence type="ECO:0000256" key="4">
    <source>
        <dbReference type="PROSITE-ProRule" id="PRU00024"/>
    </source>
</evidence>
<dbReference type="PANTHER" id="PTHR31717:SF60">
    <property type="entry name" value="B-BOX TYPE ZINC FINGER FAMILY PROTEIN"/>
    <property type="match status" value="1"/>
</dbReference>
<keyword evidence="8" id="KW-1185">Reference proteome</keyword>
<dbReference type="Pfam" id="PF00643">
    <property type="entry name" value="zf-B_box"/>
    <property type="match status" value="1"/>
</dbReference>
<gene>
    <name evidence="7" type="ORF">TEA_029913</name>
</gene>
<organism evidence="7 8">
    <name type="scientific">Camellia sinensis var. sinensis</name>
    <name type="common">China tea</name>
    <dbReference type="NCBI Taxonomy" id="542762"/>
    <lineage>
        <taxon>Eukaryota</taxon>
        <taxon>Viridiplantae</taxon>
        <taxon>Streptophyta</taxon>
        <taxon>Embryophyta</taxon>
        <taxon>Tracheophyta</taxon>
        <taxon>Spermatophyta</taxon>
        <taxon>Magnoliopsida</taxon>
        <taxon>eudicotyledons</taxon>
        <taxon>Gunneridae</taxon>
        <taxon>Pentapetalae</taxon>
        <taxon>asterids</taxon>
        <taxon>Ericales</taxon>
        <taxon>Theaceae</taxon>
        <taxon>Camellia</taxon>
    </lineage>
</organism>